<reference evidence="5 6" key="2">
    <citation type="submission" date="2018-11" db="EMBL/GenBank/DDBJ databases">
        <authorList>
            <consortium name="Pathogen Informatics"/>
        </authorList>
    </citation>
    <scope>NUCLEOTIDE SEQUENCE [LARGE SCALE GENOMIC DNA]</scope>
</reference>
<organism evidence="7">
    <name type="scientific">Brugia pahangi</name>
    <name type="common">Filarial nematode worm</name>
    <dbReference type="NCBI Taxonomy" id="6280"/>
    <lineage>
        <taxon>Eukaryota</taxon>
        <taxon>Metazoa</taxon>
        <taxon>Ecdysozoa</taxon>
        <taxon>Nematoda</taxon>
        <taxon>Chromadorea</taxon>
        <taxon>Rhabditida</taxon>
        <taxon>Spirurina</taxon>
        <taxon>Spiruromorpha</taxon>
        <taxon>Filarioidea</taxon>
        <taxon>Onchocercidae</taxon>
        <taxon>Brugia</taxon>
    </lineage>
</organism>
<reference evidence="7" key="1">
    <citation type="submission" date="2017-02" db="UniProtKB">
        <authorList>
            <consortium name="WormBaseParasite"/>
        </authorList>
    </citation>
    <scope>IDENTIFICATION</scope>
</reference>
<feature type="domain" description="DOP1 N-terminal" evidence="4">
    <location>
        <begin position="1"/>
        <end position="161"/>
    </location>
</feature>
<comment type="similarity">
    <text evidence="3">Belongs to the DOP1 family.</text>
</comment>
<name>A0A0N4TGD4_BRUPA</name>
<dbReference type="InterPro" id="IPR007249">
    <property type="entry name" value="DOP1_N"/>
</dbReference>
<dbReference type="AlphaFoldDB" id="A0A0N4TGD4"/>
<evidence type="ECO:0000313" key="7">
    <source>
        <dbReference type="WBParaSite" id="BPAG_0000727201-mRNA-1"/>
    </source>
</evidence>
<dbReference type="GO" id="GO:0006895">
    <property type="term" value="P:Golgi to endosome transport"/>
    <property type="evidence" value="ECO:0007669"/>
    <property type="project" value="InterPro"/>
</dbReference>
<dbReference type="GO" id="GO:0015031">
    <property type="term" value="P:protein transport"/>
    <property type="evidence" value="ECO:0007669"/>
    <property type="project" value="UniProtKB-KW"/>
</dbReference>
<evidence type="ECO:0000256" key="3">
    <source>
        <dbReference type="ARBA" id="ARBA00046326"/>
    </source>
</evidence>
<accession>A0A0N4TGD4</accession>
<dbReference type="EMBL" id="UZAD01007882">
    <property type="protein sequence ID" value="VDN88419.1"/>
    <property type="molecule type" value="Genomic_DNA"/>
</dbReference>
<evidence type="ECO:0000313" key="5">
    <source>
        <dbReference type="EMBL" id="VDN88419.1"/>
    </source>
</evidence>
<evidence type="ECO:0000256" key="2">
    <source>
        <dbReference type="ARBA" id="ARBA00022927"/>
    </source>
</evidence>
<gene>
    <name evidence="5" type="ORF">BPAG_LOCUS7233</name>
</gene>
<evidence type="ECO:0000256" key="1">
    <source>
        <dbReference type="ARBA" id="ARBA00022448"/>
    </source>
</evidence>
<dbReference type="PANTHER" id="PTHR14042">
    <property type="entry name" value="DOPEY-RELATED"/>
    <property type="match status" value="1"/>
</dbReference>
<dbReference type="STRING" id="6280.A0A0N4TGD4"/>
<dbReference type="GO" id="GO:0005768">
    <property type="term" value="C:endosome"/>
    <property type="evidence" value="ECO:0007669"/>
    <property type="project" value="TreeGrafter"/>
</dbReference>
<dbReference type="GO" id="GO:0005802">
    <property type="term" value="C:trans-Golgi network"/>
    <property type="evidence" value="ECO:0007669"/>
    <property type="project" value="TreeGrafter"/>
</dbReference>
<evidence type="ECO:0000313" key="6">
    <source>
        <dbReference type="Proteomes" id="UP000278627"/>
    </source>
</evidence>
<dbReference type="PANTHER" id="PTHR14042:SF24">
    <property type="entry name" value="PROTEIN DOPEY-1 HOMOLOG"/>
    <property type="match status" value="1"/>
</dbReference>
<sequence>PLGVELKPALPGFIAGVLLGLEEGTEFYERSFSLLDRVQDSVGPEAYFACLWEAVLGSPSVRLPALMYVNAKFNRQKSMHNQEYIMGNNIDHMIAALCAAADDDGSTLVQRHLLDFLSSAFPLNSDHLVREDFVQLLRRCLFLVLRRDMSLNRRLYQWLLNRVGDSVVTGLPVAGVDEQLDTTFFMYYNFCSRFYLFIMANVGT</sequence>
<proteinExistence type="inferred from homology"/>
<dbReference type="InterPro" id="IPR040314">
    <property type="entry name" value="DOP1"/>
</dbReference>
<keyword evidence="2" id="KW-0653">Protein transport</keyword>
<keyword evidence="6" id="KW-1185">Reference proteome</keyword>
<evidence type="ECO:0000259" key="4">
    <source>
        <dbReference type="Pfam" id="PF04118"/>
    </source>
</evidence>
<dbReference type="Pfam" id="PF04118">
    <property type="entry name" value="Dopey_N"/>
    <property type="match status" value="1"/>
</dbReference>
<keyword evidence="1" id="KW-0813">Transport</keyword>
<dbReference type="GO" id="GO:0005829">
    <property type="term" value="C:cytosol"/>
    <property type="evidence" value="ECO:0007669"/>
    <property type="project" value="GOC"/>
</dbReference>
<dbReference type="Proteomes" id="UP000278627">
    <property type="component" value="Unassembled WGS sequence"/>
</dbReference>
<dbReference type="WBParaSite" id="BPAG_0000727201-mRNA-1">
    <property type="protein sequence ID" value="BPAG_0000727201-mRNA-1"/>
    <property type="gene ID" value="BPAG_0000727201"/>
</dbReference>
<protein>
    <submittedName>
        <fullName evidence="7">Dopey_N domain-containing protein</fullName>
    </submittedName>
</protein>